<keyword evidence="2" id="KW-0812">Transmembrane</keyword>
<sequence length="90" mass="9673">MRVTWSNVAPFIIIVIIIAVSSELLEEALSQGTVGEGGASEEATPTSTSEHEDDNSLGYTAQALRVKARGTLMNRDFTVLRSSVLLSHLI</sequence>
<name>A0A9D3MF60_ANGAN</name>
<accession>A0A9D3MF60</accession>
<dbReference type="AlphaFoldDB" id="A0A9D3MF60"/>
<evidence type="ECO:0000313" key="3">
    <source>
        <dbReference type="EMBL" id="KAG5844718.1"/>
    </source>
</evidence>
<evidence type="ECO:0000256" key="2">
    <source>
        <dbReference type="SAM" id="Phobius"/>
    </source>
</evidence>
<dbReference type="EMBL" id="JAFIRN010000008">
    <property type="protein sequence ID" value="KAG5844718.1"/>
    <property type="molecule type" value="Genomic_DNA"/>
</dbReference>
<keyword evidence="4" id="KW-1185">Reference proteome</keyword>
<gene>
    <name evidence="3" type="ORF">ANANG_G00165500</name>
</gene>
<protein>
    <submittedName>
        <fullName evidence="3">Uncharacterized protein</fullName>
    </submittedName>
</protein>
<dbReference type="Proteomes" id="UP001044222">
    <property type="component" value="Chromosome 8"/>
</dbReference>
<evidence type="ECO:0000313" key="4">
    <source>
        <dbReference type="Proteomes" id="UP001044222"/>
    </source>
</evidence>
<reference evidence="3" key="1">
    <citation type="submission" date="2021-01" db="EMBL/GenBank/DDBJ databases">
        <title>A chromosome-scale assembly of European eel, Anguilla anguilla.</title>
        <authorList>
            <person name="Henkel C."/>
            <person name="Jong-Raadsen S.A."/>
            <person name="Dufour S."/>
            <person name="Weltzien F.-A."/>
            <person name="Palstra A.P."/>
            <person name="Pelster B."/>
            <person name="Spaink H.P."/>
            <person name="Van Den Thillart G.E."/>
            <person name="Jansen H."/>
            <person name="Zahm M."/>
            <person name="Klopp C."/>
            <person name="Cedric C."/>
            <person name="Louis A."/>
            <person name="Berthelot C."/>
            <person name="Parey E."/>
            <person name="Roest Crollius H."/>
            <person name="Montfort J."/>
            <person name="Robinson-Rechavi M."/>
            <person name="Bucao C."/>
            <person name="Bouchez O."/>
            <person name="Gislard M."/>
            <person name="Lluch J."/>
            <person name="Milhes M."/>
            <person name="Lampietro C."/>
            <person name="Lopez Roques C."/>
            <person name="Donnadieu C."/>
            <person name="Braasch I."/>
            <person name="Desvignes T."/>
            <person name="Postlethwait J."/>
            <person name="Bobe J."/>
            <person name="Guiguen Y."/>
            <person name="Dirks R."/>
        </authorList>
    </citation>
    <scope>NUCLEOTIDE SEQUENCE</scope>
    <source>
        <strain evidence="3">Tag_6206</strain>
        <tissue evidence="3">Liver</tissue>
    </source>
</reference>
<keyword evidence="2" id="KW-1133">Transmembrane helix</keyword>
<comment type="caution">
    <text evidence="3">The sequence shown here is derived from an EMBL/GenBank/DDBJ whole genome shotgun (WGS) entry which is preliminary data.</text>
</comment>
<feature type="region of interest" description="Disordered" evidence="1">
    <location>
        <begin position="31"/>
        <end position="57"/>
    </location>
</feature>
<organism evidence="3 4">
    <name type="scientific">Anguilla anguilla</name>
    <name type="common">European freshwater eel</name>
    <name type="synonym">Muraena anguilla</name>
    <dbReference type="NCBI Taxonomy" id="7936"/>
    <lineage>
        <taxon>Eukaryota</taxon>
        <taxon>Metazoa</taxon>
        <taxon>Chordata</taxon>
        <taxon>Craniata</taxon>
        <taxon>Vertebrata</taxon>
        <taxon>Euteleostomi</taxon>
        <taxon>Actinopterygii</taxon>
        <taxon>Neopterygii</taxon>
        <taxon>Teleostei</taxon>
        <taxon>Anguilliformes</taxon>
        <taxon>Anguillidae</taxon>
        <taxon>Anguilla</taxon>
    </lineage>
</organism>
<feature type="transmembrane region" description="Helical" evidence="2">
    <location>
        <begin position="6"/>
        <end position="25"/>
    </location>
</feature>
<evidence type="ECO:0000256" key="1">
    <source>
        <dbReference type="SAM" id="MobiDB-lite"/>
    </source>
</evidence>
<proteinExistence type="predicted"/>
<keyword evidence="2" id="KW-0472">Membrane</keyword>